<organism evidence="2 3">
    <name type="scientific">Methylobacterium organophilum</name>
    <dbReference type="NCBI Taxonomy" id="410"/>
    <lineage>
        <taxon>Bacteria</taxon>
        <taxon>Pseudomonadati</taxon>
        <taxon>Pseudomonadota</taxon>
        <taxon>Alphaproteobacteria</taxon>
        <taxon>Hyphomicrobiales</taxon>
        <taxon>Methylobacteriaceae</taxon>
        <taxon>Methylobacterium</taxon>
    </lineage>
</organism>
<protein>
    <recommendedName>
        <fullName evidence="1">CheW-like domain-containing protein</fullName>
    </recommendedName>
</protein>
<dbReference type="RefSeq" id="WP_238314457.1">
    <property type="nucleotide sequence ID" value="NZ_BPQV01000017.1"/>
</dbReference>
<feature type="domain" description="CheW-like" evidence="1">
    <location>
        <begin position="5"/>
        <end position="149"/>
    </location>
</feature>
<dbReference type="Gene3D" id="2.30.30.40">
    <property type="entry name" value="SH3 Domains"/>
    <property type="match status" value="1"/>
</dbReference>
<reference evidence="2" key="2">
    <citation type="submission" date="2021-08" db="EMBL/GenBank/DDBJ databases">
        <authorList>
            <person name="Tani A."/>
            <person name="Ola A."/>
            <person name="Ogura Y."/>
            <person name="Katsura K."/>
            <person name="Hayashi T."/>
        </authorList>
    </citation>
    <scope>NUCLEOTIDE SEQUENCE</scope>
    <source>
        <strain evidence="2">NBRC 15689</strain>
    </source>
</reference>
<dbReference type="EMBL" id="BPQV01000017">
    <property type="protein sequence ID" value="GJE29595.1"/>
    <property type="molecule type" value="Genomic_DNA"/>
</dbReference>
<dbReference type="Proteomes" id="UP001055156">
    <property type="component" value="Unassembled WGS sequence"/>
</dbReference>
<accession>A0ABQ4TD26</accession>
<evidence type="ECO:0000313" key="3">
    <source>
        <dbReference type="Proteomes" id="UP001055156"/>
    </source>
</evidence>
<dbReference type="InterPro" id="IPR036061">
    <property type="entry name" value="CheW-like_dom_sf"/>
</dbReference>
<dbReference type="PANTHER" id="PTHR22617:SF23">
    <property type="entry name" value="CHEMOTAXIS PROTEIN CHEW"/>
    <property type="match status" value="1"/>
</dbReference>
<evidence type="ECO:0000259" key="1">
    <source>
        <dbReference type="PROSITE" id="PS50851"/>
    </source>
</evidence>
<dbReference type="Pfam" id="PF01584">
    <property type="entry name" value="CheW"/>
    <property type="match status" value="1"/>
</dbReference>
<sequence>MTPAASAYLLLDLAGRLCALSRASVREVLPLPHLHAPPAAGGPLAGFLNLSGAPVPVLDLARLLGLRAGAEAAPDAAPADAYSHVVLSAGGDLGLLVDRVVDLVQVPVEDLRPVSDARTLNGCVEAEIALGDRLVHVLSFARIVTREEQARLETLRLRAAARLAALPAET</sequence>
<comment type="caution">
    <text evidence="2">The sequence shown here is derived from an EMBL/GenBank/DDBJ whole genome shotgun (WGS) entry which is preliminary data.</text>
</comment>
<gene>
    <name evidence="2" type="ORF">LKMONMHP_4477</name>
</gene>
<dbReference type="PANTHER" id="PTHR22617">
    <property type="entry name" value="CHEMOTAXIS SENSOR HISTIDINE KINASE-RELATED"/>
    <property type="match status" value="1"/>
</dbReference>
<dbReference type="SMART" id="SM00260">
    <property type="entry name" value="CheW"/>
    <property type="match status" value="1"/>
</dbReference>
<dbReference type="Gene3D" id="2.40.50.180">
    <property type="entry name" value="CheA-289, Domain 4"/>
    <property type="match status" value="1"/>
</dbReference>
<dbReference type="InterPro" id="IPR039315">
    <property type="entry name" value="CheW"/>
</dbReference>
<keyword evidence="3" id="KW-1185">Reference proteome</keyword>
<reference evidence="2" key="1">
    <citation type="journal article" date="2021" name="Front. Microbiol.">
        <title>Comprehensive Comparative Genomics and Phenotyping of Methylobacterium Species.</title>
        <authorList>
            <person name="Alessa O."/>
            <person name="Ogura Y."/>
            <person name="Fujitani Y."/>
            <person name="Takami H."/>
            <person name="Hayashi T."/>
            <person name="Sahin N."/>
            <person name="Tani A."/>
        </authorList>
    </citation>
    <scope>NUCLEOTIDE SEQUENCE</scope>
    <source>
        <strain evidence="2">NBRC 15689</strain>
    </source>
</reference>
<dbReference type="PROSITE" id="PS50851">
    <property type="entry name" value="CHEW"/>
    <property type="match status" value="1"/>
</dbReference>
<name>A0ABQ4TD26_METOR</name>
<proteinExistence type="predicted"/>
<evidence type="ECO:0000313" key="2">
    <source>
        <dbReference type="EMBL" id="GJE29595.1"/>
    </source>
</evidence>
<dbReference type="InterPro" id="IPR002545">
    <property type="entry name" value="CheW-lke_dom"/>
</dbReference>
<dbReference type="SUPFAM" id="SSF50341">
    <property type="entry name" value="CheW-like"/>
    <property type="match status" value="1"/>
</dbReference>